<keyword evidence="1" id="KW-0472">Membrane</keyword>
<feature type="transmembrane region" description="Helical" evidence="1">
    <location>
        <begin position="208"/>
        <end position="230"/>
    </location>
</feature>
<protein>
    <recommendedName>
        <fullName evidence="2">Protein-glutamine gamma-glutamyltransferase-like C-terminal domain-containing protein</fullName>
    </recommendedName>
</protein>
<evidence type="ECO:0000313" key="4">
    <source>
        <dbReference type="Proteomes" id="UP000192491"/>
    </source>
</evidence>
<sequence>MKLNDITTTIRLRSPWEAVDLGFTMVRYQARWLFPAWVLLLTAVALMWWVIMPSAYQQYVPLAVWWCKPLYDRILLHSLSHQMFNERLSMAAIVSALPRLLWHSGLLGALTIRRFSLSRGFNLPIWQLEQLRGKPRAARQDLLHLQTHSHAVWLTIACLHLEYVVLFSLYLLMIMLDPTDGAWNYLFSVFQAGVDADTHYWGNVLYTVLYVITIGMIEPLYMAASFSLYINRRTQLEAWDIELAFRHLGARLSQLARTPLASLLIGIVCLGLPSMSPTPAWANERLPPEAAAEQIHAVMQREEFAEMRTQMQWVLRHPDPAKTATNPDLTGWQKSLSLLFANVTKTALWLAIIVLIVMAIVYRQRILTMLKPARRQAPQPPPPDILFGMDIRPESLPADIAAASRQLWEAQQHREALSLLYRAALMRLTRHDHLAIHASHTEGDILQLAQTQLSPTRLAWLNATTQAWQAIAYAHRIPPDSQVLPLFEEWA</sequence>
<feature type="transmembrane region" description="Helical" evidence="1">
    <location>
        <begin position="339"/>
        <end position="362"/>
    </location>
</feature>
<name>A0A1Y1QJG1_9GAMM</name>
<keyword evidence="1" id="KW-0812">Transmembrane</keyword>
<organism evidence="3 4">
    <name type="scientific">Thiothrix lacustris</name>
    <dbReference type="NCBI Taxonomy" id="525917"/>
    <lineage>
        <taxon>Bacteria</taxon>
        <taxon>Pseudomonadati</taxon>
        <taxon>Pseudomonadota</taxon>
        <taxon>Gammaproteobacteria</taxon>
        <taxon>Thiotrichales</taxon>
        <taxon>Thiotrichaceae</taxon>
        <taxon>Thiothrix</taxon>
    </lineage>
</organism>
<feature type="transmembrane region" description="Helical" evidence="1">
    <location>
        <begin position="32"/>
        <end position="51"/>
    </location>
</feature>
<keyword evidence="1" id="KW-1133">Transmembrane helix</keyword>
<evidence type="ECO:0000256" key="1">
    <source>
        <dbReference type="SAM" id="Phobius"/>
    </source>
</evidence>
<evidence type="ECO:0000259" key="2">
    <source>
        <dbReference type="Pfam" id="PF13559"/>
    </source>
</evidence>
<accession>A0A1Y1QJG1</accession>
<dbReference type="AlphaFoldDB" id="A0A1Y1QJG1"/>
<dbReference type="Proteomes" id="UP000192491">
    <property type="component" value="Unassembled WGS sequence"/>
</dbReference>
<feature type="transmembrane region" description="Helical" evidence="1">
    <location>
        <begin position="88"/>
        <end position="112"/>
    </location>
</feature>
<dbReference type="Pfam" id="PF13559">
    <property type="entry name" value="DUF4129"/>
    <property type="match status" value="1"/>
</dbReference>
<evidence type="ECO:0000313" key="3">
    <source>
        <dbReference type="EMBL" id="OQX07089.1"/>
    </source>
</evidence>
<dbReference type="EMBL" id="MTEJ01000221">
    <property type="protein sequence ID" value="OQX07089.1"/>
    <property type="molecule type" value="Genomic_DNA"/>
</dbReference>
<comment type="caution">
    <text evidence="3">The sequence shown here is derived from an EMBL/GenBank/DDBJ whole genome shotgun (WGS) entry which is preliminary data.</text>
</comment>
<dbReference type="InterPro" id="IPR025403">
    <property type="entry name" value="TgpA-like_C"/>
</dbReference>
<feature type="transmembrane region" description="Helical" evidence="1">
    <location>
        <begin position="151"/>
        <end position="176"/>
    </location>
</feature>
<reference evidence="3 4" key="1">
    <citation type="submission" date="2017-01" db="EMBL/GenBank/DDBJ databases">
        <title>Novel large sulfur bacteria in the metagenomes of groundwater-fed chemosynthetic microbial mats in the Lake Huron basin.</title>
        <authorList>
            <person name="Sharrar A.M."/>
            <person name="Flood B.E."/>
            <person name="Bailey J.V."/>
            <person name="Jones D.S."/>
            <person name="Biddanda B."/>
            <person name="Ruberg S.A."/>
            <person name="Marcus D.N."/>
            <person name="Dick G.J."/>
        </authorList>
    </citation>
    <scope>NUCLEOTIDE SEQUENCE [LARGE SCALE GENOMIC DNA]</scope>
    <source>
        <strain evidence="3">A8</strain>
    </source>
</reference>
<proteinExistence type="predicted"/>
<gene>
    <name evidence="3" type="ORF">BWK73_29105</name>
</gene>
<feature type="domain" description="Protein-glutamine gamma-glutamyltransferase-like C-terminal" evidence="2">
    <location>
        <begin position="420"/>
        <end position="482"/>
    </location>
</feature>
<feature type="transmembrane region" description="Helical" evidence="1">
    <location>
        <begin position="255"/>
        <end position="275"/>
    </location>
</feature>